<dbReference type="Pfam" id="PF02734">
    <property type="entry name" value="Dak2"/>
    <property type="match status" value="1"/>
</dbReference>
<dbReference type="Gene3D" id="3.40.50.10440">
    <property type="entry name" value="Dihydroxyacetone kinase, domain 1"/>
    <property type="match status" value="1"/>
</dbReference>
<evidence type="ECO:0000256" key="5">
    <source>
        <dbReference type="SAM" id="MobiDB-lite"/>
    </source>
</evidence>
<organism evidence="8 9">
    <name type="scientific">Naasia aerilata</name>
    <dbReference type="NCBI Taxonomy" id="1162966"/>
    <lineage>
        <taxon>Bacteria</taxon>
        <taxon>Bacillati</taxon>
        <taxon>Actinomycetota</taxon>
        <taxon>Actinomycetes</taxon>
        <taxon>Micrococcales</taxon>
        <taxon>Microbacteriaceae</taxon>
        <taxon>Naasia</taxon>
    </lineage>
</organism>
<evidence type="ECO:0000256" key="1">
    <source>
        <dbReference type="ARBA" id="ARBA00022679"/>
    </source>
</evidence>
<dbReference type="InterPro" id="IPR036117">
    <property type="entry name" value="DhaL_dom_sf"/>
</dbReference>
<keyword evidence="2" id="KW-0547">Nucleotide-binding</keyword>
<dbReference type="PROSITE" id="PS51481">
    <property type="entry name" value="DHAK"/>
    <property type="match status" value="1"/>
</dbReference>
<dbReference type="SUPFAM" id="SSF82549">
    <property type="entry name" value="DAK1/DegV-like"/>
    <property type="match status" value="1"/>
</dbReference>
<dbReference type="InterPro" id="IPR050861">
    <property type="entry name" value="Dihydroxyacetone_Kinase"/>
</dbReference>
<evidence type="ECO:0000259" key="6">
    <source>
        <dbReference type="PROSITE" id="PS51480"/>
    </source>
</evidence>
<accession>A0ABM8GBD3</accession>
<keyword evidence="9" id="KW-1185">Reference proteome</keyword>
<feature type="domain" description="DhaL" evidence="6">
    <location>
        <begin position="367"/>
        <end position="552"/>
    </location>
</feature>
<dbReference type="InterPro" id="IPR004007">
    <property type="entry name" value="DhaL_dom"/>
</dbReference>
<reference evidence="9" key="1">
    <citation type="journal article" date="2019" name="Int. J. Syst. Evol. Microbiol.">
        <title>The Global Catalogue of Microorganisms (GCM) 10K type strain sequencing project: providing services to taxonomists for standard genome sequencing and annotation.</title>
        <authorList>
            <consortium name="The Broad Institute Genomics Platform"/>
            <consortium name="The Broad Institute Genome Sequencing Center for Infectious Disease"/>
            <person name="Wu L."/>
            <person name="Ma J."/>
        </authorList>
    </citation>
    <scope>NUCLEOTIDE SEQUENCE [LARGE SCALE GENOMIC DNA]</scope>
    <source>
        <strain evidence="9">NBRC 108725</strain>
    </source>
</reference>
<feature type="compositionally biased region" description="Low complexity" evidence="5">
    <location>
        <begin position="594"/>
        <end position="605"/>
    </location>
</feature>
<keyword evidence="4" id="KW-0067">ATP-binding</keyword>
<evidence type="ECO:0000313" key="9">
    <source>
        <dbReference type="Proteomes" id="UP001321498"/>
    </source>
</evidence>
<dbReference type="Gene3D" id="3.30.1180.20">
    <property type="entry name" value="Dihydroxyacetone kinase, domain 2"/>
    <property type="match status" value="1"/>
</dbReference>
<evidence type="ECO:0000256" key="2">
    <source>
        <dbReference type="ARBA" id="ARBA00022741"/>
    </source>
</evidence>
<dbReference type="EMBL" id="AP027731">
    <property type="protein sequence ID" value="BDZ45538.1"/>
    <property type="molecule type" value="Genomic_DNA"/>
</dbReference>
<sequence>MTRLYNEPAAFADEMIEGFVAANARYVRAVPGGVIRSTVSPAGQVAVVVGGGSGHYPAFGGLVGQGFAHGAAMGNLFASPATQQVESVAKAADNGGGVLLTYGNYAGDVLNFDAAQERLRAQGIDTQTVTVTDDVSSAPLAEKAKRRGIAGDLTVFKSAAAAAEDGYPLDEVVRVARLANERTRSFGVAFTGCTLPGAAEPLFTVPEGRMGVGMGIHGEPGIGETDIPTADELAELLVSRLLEELPDGVDTAEGARVVPILNGLGSVKYEEMFVVYRRIAQLLEAAGLVIVDPHVGEFCTSFDMAGTSLTLFWLDEELERLWDAPVDAPAYRKGSVAPAKQRSDEVAGDSSATAVPDSTPASRAAAPLVVSVLAAVSATVDEHVDELGKLDSIAGDGDHGIGMQRGALAALTAAEDALAAGAGAGTVLVTAGDAWANRAGGTSGALWGLALRTLGESLGDLDRPDSSAIANAIGSARAGIMSYGKAEVGDKTMVDALVPFADTLHLQVERGSRSPSPGRPRPGRRPPLPPPPPSCCPGWAAPARMRRRASARPTRAPTRSLSSSRRSEPCSPASGKTSPTKEGTRRWRKPCAWSSEATTPATTTRRSSRRTSRTATESPPSWMWA</sequence>
<feature type="compositionally biased region" description="Low complexity" evidence="5">
    <location>
        <begin position="551"/>
        <end position="574"/>
    </location>
</feature>
<feature type="region of interest" description="Disordered" evidence="5">
    <location>
        <begin position="333"/>
        <end position="359"/>
    </location>
</feature>
<dbReference type="Gene3D" id="1.25.40.340">
    <property type="match status" value="1"/>
</dbReference>
<keyword evidence="3 8" id="KW-0418">Kinase</keyword>
<evidence type="ECO:0000256" key="4">
    <source>
        <dbReference type="ARBA" id="ARBA00022840"/>
    </source>
</evidence>
<dbReference type="NCBIfam" id="NF011049">
    <property type="entry name" value="PRK14479.1"/>
    <property type="match status" value="1"/>
</dbReference>
<feature type="region of interest" description="Disordered" evidence="5">
    <location>
        <begin position="508"/>
        <end position="625"/>
    </location>
</feature>
<evidence type="ECO:0000256" key="3">
    <source>
        <dbReference type="ARBA" id="ARBA00022777"/>
    </source>
</evidence>
<dbReference type="PROSITE" id="PS51480">
    <property type="entry name" value="DHAL"/>
    <property type="match status" value="1"/>
</dbReference>
<feature type="compositionally biased region" description="Pro residues" evidence="5">
    <location>
        <begin position="517"/>
        <end position="535"/>
    </location>
</feature>
<dbReference type="InterPro" id="IPR004006">
    <property type="entry name" value="DhaK_dom"/>
</dbReference>
<keyword evidence="1" id="KW-0808">Transferase</keyword>
<gene>
    <name evidence="8" type="ORF">GCM10025866_14470</name>
</gene>
<dbReference type="Proteomes" id="UP001321498">
    <property type="component" value="Chromosome"/>
</dbReference>
<dbReference type="PANTHER" id="PTHR28629">
    <property type="entry name" value="TRIOKINASE/FMN CYCLASE"/>
    <property type="match status" value="1"/>
</dbReference>
<protein>
    <submittedName>
        <fullName evidence="8">Erythrulose kinase</fullName>
    </submittedName>
</protein>
<dbReference type="PANTHER" id="PTHR28629:SF4">
    <property type="entry name" value="TRIOKINASE_FMN CYCLASE"/>
    <property type="match status" value="1"/>
</dbReference>
<dbReference type="SMART" id="SM01120">
    <property type="entry name" value="Dak2"/>
    <property type="match status" value="1"/>
</dbReference>
<evidence type="ECO:0000259" key="7">
    <source>
        <dbReference type="PROSITE" id="PS51481"/>
    </source>
</evidence>
<proteinExistence type="predicted"/>
<name>A0ABM8GBD3_9MICO</name>
<evidence type="ECO:0000313" key="8">
    <source>
        <dbReference type="EMBL" id="BDZ45538.1"/>
    </source>
</evidence>
<dbReference type="Pfam" id="PF02733">
    <property type="entry name" value="Dak1"/>
    <property type="match status" value="1"/>
</dbReference>
<dbReference type="SUPFAM" id="SSF101473">
    <property type="entry name" value="DhaL-like"/>
    <property type="match status" value="1"/>
</dbReference>
<dbReference type="GO" id="GO:0016301">
    <property type="term" value="F:kinase activity"/>
    <property type="evidence" value="ECO:0007669"/>
    <property type="project" value="UniProtKB-KW"/>
</dbReference>
<feature type="compositionally biased region" description="Low complexity" evidence="5">
    <location>
        <begin position="613"/>
        <end position="625"/>
    </location>
</feature>
<feature type="domain" description="DhaK" evidence="7">
    <location>
        <begin position="7"/>
        <end position="331"/>
    </location>
</feature>